<evidence type="ECO:0000259" key="2">
    <source>
        <dbReference type="Pfam" id="PF00085"/>
    </source>
</evidence>
<dbReference type="SUPFAM" id="SSF52833">
    <property type="entry name" value="Thioredoxin-like"/>
    <property type="match status" value="1"/>
</dbReference>
<proteinExistence type="predicted"/>
<evidence type="ECO:0000313" key="3">
    <source>
        <dbReference type="EMBL" id="GAQ80263.1"/>
    </source>
</evidence>
<evidence type="ECO:0000256" key="1">
    <source>
        <dbReference type="SAM" id="MobiDB-lite"/>
    </source>
</evidence>
<feature type="domain" description="Thioredoxin" evidence="2">
    <location>
        <begin position="91"/>
        <end position="180"/>
    </location>
</feature>
<dbReference type="STRING" id="105231.A0A1Y1HQA6"/>
<dbReference type="InterPro" id="IPR036249">
    <property type="entry name" value="Thioredoxin-like_sf"/>
</dbReference>
<dbReference type="CDD" id="cd02989">
    <property type="entry name" value="Phd_like_TxnDC9"/>
    <property type="match status" value="1"/>
</dbReference>
<name>A0A1Y1HQA6_KLENI</name>
<dbReference type="AlphaFoldDB" id="A0A1Y1HQA6"/>
<reference evidence="3 4" key="1">
    <citation type="journal article" date="2014" name="Nat. Commun.">
        <title>Klebsormidium flaccidum genome reveals primary factors for plant terrestrial adaptation.</title>
        <authorList>
            <person name="Hori K."/>
            <person name="Maruyama F."/>
            <person name="Fujisawa T."/>
            <person name="Togashi T."/>
            <person name="Yamamoto N."/>
            <person name="Seo M."/>
            <person name="Sato S."/>
            <person name="Yamada T."/>
            <person name="Mori H."/>
            <person name="Tajima N."/>
            <person name="Moriyama T."/>
            <person name="Ikeuchi M."/>
            <person name="Watanabe M."/>
            <person name="Wada H."/>
            <person name="Kobayashi K."/>
            <person name="Saito M."/>
            <person name="Masuda T."/>
            <person name="Sasaki-Sekimoto Y."/>
            <person name="Mashiguchi K."/>
            <person name="Awai K."/>
            <person name="Shimojima M."/>
            <person name="Masuda S."/>
            <person name="Iwai M."/>
            <person name="Nobusawa T."/>
            <person name="Narise T."/>
            <person name="Kondo S."/>
            <person name="Saito H."/>
            <person name="Sato R."/>
            <person name="Murakawa M."/>
            <person name="Ihara Y."/>
            <person name="Oshima-Yamada Y."/>
            <person name="Ohtaka K."/>
            <person name="Satoh M."/>
            <person name="Sonobe K."/>
            <person name="Ishii M."/>
            <person name="Ohtani R."/>
            <person name="Kanamori-Sato M."/>
            <person name="Honoki R."/>
            <person name="Miyazaki D."/>
            <person name="Mochizuki H."/>
            <person name="Umetsu J."/>
            <person name="Higashi K."/>
            <person name="Shibata D."/>
            <person name="Kamiya Y."/>
            <person name="Sato N."/>
            <person name="Nakamura Y."/>
            <person name="Tabata S."/>
            <person name="Ida S."/>
            <person name="Kurokawa K."/>
            <person name="Ohta H."/>
        </authorList>
    </citation>
    <scope>NUCLEOTIDE SEQUENCE [LARGE SCALE GENOMIC DNA]</scope>
    <source>
        <strain evidence="3 4">NIES-2285</strain>
    </source>
</reference>
<dbReference type="OrthoDB" id="10257948at2759"/>
<gene>
    <name evidence="3" type="ORF">KFL_000500150</name>
</gene>
<keyword evidence="4" id="KW-1185">Reference proteome</keyword>
<organism evidence="3 4">
    <name type="scientific">Klebsormidium nitens</name>
    <name type="common">Green alga</name>
    <name type="synonym">Ulothrix nitens</name>
    <dbReference type="NCBI Taxonomy" id="105231"/>
    <lineage>
        <taxon>Eukaryota</taxon>
        <taxon>Viridiplantae</taxon>
        <taxon>Streptophyta</taxon>
        <taxon>Klebsormidiophyceae</taxon>
        <taxon>Klebsormidiales</taxon>
        <taxon>Klebsormidiaceae</taxon>
        <taxon>Klebsormidium</taxon>
    </lineage>
</organism>
<dbReference type="EMBL" id="DF236999">
    <property type="protein sequence ID" value="GAQ80263.1"/>
    <property type="molecule type" value="Genomic_DNA"/>
</dbReference>
<dbReference type="GO" id="GO:0005737">
    <property type="term" value="C:cytoplasm"/>
    <property type="evidence" value="ECO:0000318"/>
    <property type="project" value="GO_Central"/>
</dbReference>
<dbReference type="PANTHER" id="PTHR21148">
    <property type="entry name" value="THIOREDOXIN DOMAIN-CONTAINING PROTEIN 9"/>
    <property type="match status" value="1"/>
</dbReference>
<dbReference type="InterPro" id="IPR013766">
    <property type="entry name" value="Thioredoxin_domain"/>
</dbReference>
<dbReference type="Pfam" id="PF00085">
    <property type="entry name" value="Thioredoxin"/>
    <property type="match status" value="1"/>
</dbReference>
<sequence length="232" mass="26427">MANHNMDPDKFRGTMSDMAFGTALQAAARDYKKELLAQGKGDNSLKFDEVDMDDLEDDPELEKLHADRIAALKRESEKRASLQQKGHGEYKEIEEAEFLAEVTGSERVVCHFYHHEFERCKIVDKHLRLVVGKYFDTKFIKVDAEKCPFFVTKLGIKVLPCVILFKNGVAIDRIVGFEELGGVDDFATVRLERRLERAGVVVPKVVKYDSDDEQETKIRTSKHAQNNDSDSD</sequence>
<dbReference type="OMA" id="HFFHPEF"/>
<accession>A0A1Y1HQA6</accession>
<dbReference type="Proteomes" id="UP000054558">
    <property type="component" value="Unassembled WGS sequence"/>
</dbReference>
<feature type="compositionally biased region" description="Polar residues" evidence="1">
    <location>
        <begin position="223"/>
        <end position="232"/>
    </location>
</feature>
<evidence type="ECO:0000313" key="4">
    <source>
        <dbReference type="Proteomes" id="UP000054558"/>
    </source>
</evidence>
<dbReference type="Gene3D" id="3.40.30.10">
    <property type="entry name" value="Glutaredoxin"/>
    <property type="match status" value="1"/>
</dbReference>
<feature type="region of interest" description="Disordered" evidence="1">
    <location>
        <begin position="210"/>
        <end position="232"/>
    </location>
</feature>
<protein>
    <submittedName>
        <fullName evidence="3">Thioredoxin domain-containing protein</fullName>
    </submittedName>
</protein>